<gene>
    <name evidence="9" type="ORF">NIES1031_02000</name>
</gene>
<dbReference type="AlphaFoldDB" id="A0A1U7HYM1"/>
<dbReference type="InterPro" id="IPR036890">
    <property type="entry name" value="HATPase_C_sf"/>
</dbReference>
<evidence type="ECO:0000256" key="7">
    <source>
        <dbReference type="SAM" id="Phobius"/>
    </source>
</evidence>
<dbReference type="InterPro" id="IPR004358">
    <property type="entry name" value="Sig_transdc_His_kin-like_C"/>
</dbReference>
<evidence type="ECO:0000313" key="10">
    <source>
        <dbReference type="Proteomes" id="UP000185984"/>
    </source>
</evidence>
<dbReference type="Pfam" id="PF02518">
    <property type="entry name" value="HATPase_c"/>
    <property type="match status" value="1"/>
</dbReference>
<evidence type="ECO:0000256" key="4">
    <source>
        <dbReference type="ARBA" id="ARBA00022679"/>
    </source>
</evidence>
<keyword evidence="7" id="KW-0472">Membrane</keyword>
<dbReference type="SMART" id="SM00387">
    <property type="entry name" value="HATPase_c"/>
    <property type="match status" value="1"/>
</dbReference>
<dbReference type="STRING" id="247279.NIES1031_02000"/>
<dbReference type="GO" id="GO:0000155">
    <property type="term" value="F:phosphorelay sensor kinase activity"/>
    <property type="evidence" value="ECO:0007669"/>
    <property type="project" value="InterPro"/>
</dbReference>
<feature type="domain" description="Histidine kinase" evidence="8">
    <location>
        <begin position="210"/>
        <end position="425"/>
    </location>
</feature>
<dbReference type="Gene3D" id="3.30.565.10">
    <property type="entry name" value="Histidine kinase-like ATPase, C-terminal domain"/>
    <property type="match status" value="1"/>
</dbReference>
<evidence type="ECO:0000256" key="2">
    <source>
        <dbReference type="ARBA" id="ARBA00012438"/>
    </source>
</evidence>
<keyword evidence="6" id="KW-0902">Two-component regulatory system</keyword>
<feature type="transmembrane region" description="Helical" evidence="7">
    <location>
        <begin position="12"/>
        <end position="30"/>
    </location>
</feature>
<protein>
    <recommendedName>
        <fullName evidence="2">histidine kinase</fullName>
        <ecNumber evidence="2">2.7.13.3</ecNumber>
    </recommendedName>
</protein>
<dbReference type="SUPFAM" id="SSF55874">
    <property type="entry name" value="ATPase domain of HSP90 chaperone/DNA topoisomerase II/histidine kinase"/>
    <property type="match status" value="1"/>
</dbReference>
<accession>A0A1U7HYM1</accession>
<dbReference type="InterPro" id="IPR003661">
    <property type="entry name" value="HisK_dim/P_dom"/>
</dbReference>
<dbReference type="Gene3D" id="1.10.287.130">
    <property type="match status" value="1"/>
</dbReference>
<keyword evidence="4" id="KW-0808">Transferase</keyword>
<dbReference type="InterPro" id="IPR003594">
    <property type="entry name" value="HATPase_dom"/>
</dbReference>
<dbReference type="RefSeq" id="WP_073547864.1">
    <property type="nucleotide sequence ID" value="NZ_CAWMVK010000012.1"/>
</dbReference>
<keyword evidence="10" id="KW-1185">Reference proteome</keyword>
<dbReference type="EC" id="2.7.13.3" evidence="2"/>
<keyword evidence="3" id="KW-0597">Phosphoprotein</keyword>
<comment type="catalytic activity">
    <reaction evidence="1">
        <text>ATP + protein L-histidine = ADP + protein N-phospho-L-histidine.</text>
        <dbReference type="EC" id="2.7.13.3"/>
    </reaction>
</comment>
<evidence type="ECO:0000259" key="8">
    <source>
        <dbReference type="PROSITE" id="PS50109"/>
    </source>
</evidence>
<evidence type="ECO:0000256" key="3">
    <source>
        <dbReference type="ARBA" id="ARBA00022553"/>
    </source>
</evidence>
<evidence type="ECO:0000256" key="6">
    <source>
        <dbReference type="ARBA" id="ARBA00023012"/>
    </source>
</evidence>
<dbReference type="CDD" id="cd00075">
    <property type="entry name" value="HATPase"/>
    <property type="match status" value="1"/>
</dbReference>
<keyword evidence="7" id="KW-0812">Transmembrane</keyword>
<reference evidence="9 10" key="1">
    <citation type="submission" date="2016-11" db="EMBL/GenBank/DDBJ databases">
        <title>Draft Genome Sequences of Nine Cyanobacterial Strains from Diverse Habitats.</title>
        <authorList>
            <person name="Zhu T."/>
            <person name="Hou S."/>
            <person name="Lu X."/>
            <person name="Hess W.R."/>
        </authorList>
    </citation>
    <scope>NUCLEOTIDE SEQUENCE [LARGE SCALE GENOMIC DNA]</scope>
    <source>
        <strain evidence="9 10">5.2 s.c.1</strain>
    </source>
</reference>
<keyword evidence="7" id="KW-1133">Transmembrane helix</keyword>
<dbReference type="EMBL" id="MRCC01000002">
    <property type="protein sequence ID" value="OKH28706.1"/>
    <property type="molecule type" value="Genomic_DNA"/>
</dbReference>
<dbReference type="Pfam" id="PF00512">
    <property type="entry name" value="HisKA"/>
    <property type="match status" value="1"/>
</dbReference>
<keyword evidence="5 9" id="KW-0418">Kinase</keyword>
<feature type="transmembrane region" description="Helical" evidence="7">
    <location>
        <begin position="169"/>
        <end position="189"/>
    </location>
</feature>
<proteinExistence type="predicted"/>
<dbReference type="CDD" id="cd00082">
    <property type="entry name" value="HisKA"/>
    <property type="match status" value="1"/>
</dbReference>
<dbReference type="OrthoDB" id="417111at2"/>
<dbReference type="SMART" id="SM00388">
    <property type="entry name" value="HisKA"/>
    <property type="match status" value="1"/>
</dbReference>
<sequence>MFNRSRRNLARWFTLSMGSILVIFAAVVYYQEVEDELEVIDRLLYKKTRAIAANVDYRFEQGQRRVDLENVPWLGNTPLPVDTELVYARWYNSQKQIVRFFGTPPPPQLTTAIGFHTIKDIDYLAPQNLFQPWLRQVTLAVEKNGTVIGYLQIATPLAAAQDSLSQLRLFLALAVPITIFIIALTGWFLGGLAMQPIRQAYFQLQRFTADASHELRTPLAAILSNAQVGLLSSDPDQQRLRLEKIVEVAKLMSNLVSNLLLLARQQGTIAPEALQEIDLTQLLKELARYQIEHNAETLSFTSDLPPYSVKVLADASLIQQAVKNLLDNAFKYTPAGGKVQLRLTSQSRWAVIEVEDNGIGIPAEDLPHVFERFYRVDTERTRKNGGFGLGLAIAQHLVEAHNGQISVSSTYAQGSTFIIKLPLKPY</sequence>
<dbReference type="PANTHER" id="PTHR43547:SF2">
    <property type="entry name" value="HYBRID SIGNAL TRANSDUCTION HISTIDINE KINASE C"/>
    <property type="match status" value="1"/>
</dbReference>
<dbReference type="PROSITE" id="PS50109">
    <property type="entry name" value="HIS_KIN"/>
    <property type="match status" value="1"/>
</dbReference>
<dbReference type="PRINTS" id="PR00344">
    <property type="entry name" value="BCTRLSENSOR"/>
</dbReference>
<organism evidence="9 10">
    <name type="scientific">Chroogloeocystis siderophila 5.2 s.c.1</name>
    <dbReference type="NCBI Taxonomy" id="247279"/>
    <lineage>
        <taxon>Bacteria</taxon>
        <taxon>Bacillati</taxon>
        <taxon>Cyanobacteriota</taxon>
        <taxon>Cyanophyceae</taxon>
        <taxon>Oscillatoriophycideae</taxon>
        <taxon>Chroococcales</taxon>
        <taxon>Chroococcaceae</taxon>
        <taxon>Chroogloeocystis</taxon>
    </lineage>
</organism>
<dbReference type="FunFam" id="3.30.565.10:FF:000006">
    <property type="entry name" value="Sensor histidine kinase WalK"/>
    <property type="match status" value="1"/>
</dbReference>
<name>A0A1U7HYM1_9CHRO</name>
<evidence type="ECO:0000256" key="1">
    <source>
        <dbReference type="ARBA" id="ARBA00000085"/>
    </source>
</evidence>
<dbReference type="PANTHER" id="PTHR43547">
    <property type="entry name" value="TWO-COMPONENT HISTIDINE KINASE"/>
    <property type="match status" value="1"/>
</dbReference>
<evidence type="ECO:0000256" key="5">
    <source>
        <dbReference type="ARBA" id="ARBA00022777"/>
    </source>
</evidence>
<dbReference type="SUPFAM" id="SSF47384">
    <property type="entry name" value="Homodimeric domain of signal transducing histidine kinase"/>
    <property type="match status" value="1"/>
</dbReference>
<comment type="caution">
    <text evidence="9">The sequence shown here is derived from an EMBL/GenBank/DDBJ whole genome shotgun (WGS) entry which is preliminary data.</text>
</comment>
<dbReference type="InterPro" id="IPR036097">
    <property type="entry name" value="HisK_dim/P_sf"/>
</dbReference>
<dbReference type="Proteomes" id="UP000185984">
    <property type="component" value="Unassembled WGS sequence"/>
</dbReference>
<dbReference type="InterPro" id="IPR005467">
    <property type="entry name" value="His_kinase_dom"/>
</dbReference>
<evidence type="ECO:0000313" key="9">
    <source>
        <dbReference type="EMBL" id="OKH28706.1"/>
    </source>
</evidence>